<accession>A0A1G6CKK9</accession>
<dbReference type="UniPathway" id="UPA00219"/>
<dbReference type="Pfam" id="PF03734">
    <property type="entry name" value="YkuD"/>
    <property type="match status" value="1"/>
</dbReference>
<dbReference type="GO" id="GO:0071972">
    <property type="term" value="F:peptidoglycan L,D-transpeptidase activity"/>
    <property type="evidence" value="ECO:0007669"/>
    <property type="project" value="TreeGrafter"/>
</dbReference>
<dbReference type="Gene3D" id="2.40.440.10">
    <property type="entry name" value="L,D-transpeptidase catalytic domain-like"/>
    <property type="match status" value="1"/>
</dbReference>
<organism evidence="10 11">
    <name type="scientific">Eubacterium oxidoreducens</name>
    <dbReference type="NCBI Taxonomy" id="1732"/>
    <lineage>
        <taxon>Bacteria</taxon>
        <taxon>Bacillati</taxon>
        <taxon>Bacillota</taxon>
        <taxon>Clostridia</taxon>
        <taxon>Eubacteriales</taxon>
        <taxon>Eubacteriaceae</taxon>
        <taxon>Eubacterium</taxon>
    </lineage>
</organism>
<dbReference type="InterPro" id="IPR038063">
    <property type="entry name" value="Transpep_catalytic_dom"/>
</dbReference>
<feature type="active site" description="Proton donor/acceptor" evidence="6">
    <location>
        <position position="105"/>
    </location>
</feature>
<dbReference type="Proteomes" id="UP000199228">
    <property type="component" value="Unassembled WGS sequence"/>
</dbReference>
<keyword evidence="2" id="KW-0808">Transferase</keyword>
<dbReference type="InterPro" id="IPR032179">
    <property type="entry name" value="Cry22Aa_Ig-like"/>
</dbReference>
<evidence type="ECO:0000313" key="11">
    <source>
        <dbReference type="Proteomes" id="UP000199228"/>
    </source>
</evidence>
<keyword evidence="8" id="KW-0732">Signal</keyword>
<evidence type="ECO:0000313" key="10">
    <source>
        <dbReference type="EMBL" id="SDB33399.1"/>
    </source>
</evidence>
<dbReference type="InterPro" id="IPR005490">
    <property type="entry name" value="LD_TPept_cat_dom"/>
</dbReference>
<keyword evidence="3 6" id="KW-0133">Cell shape</keyword>
<evidence type="ECO:0000256" key="2">
    <source>
        <dbReference type="ARBA" id="ARBA00022679"/>
    </source>
</evidence>
<evidence type="ECO:0000256" key="6">
    <source>
        <dbReference type="PROSITE-ProRule" id="PRU01373"/>
    </source>
</evidence>
<dbReference type="PANTHER" id="PTHR30582:SF2">
    <property type="entry name" value="L,D-TRANSPEPTIDASE YCIB-RELATED"/>
    <property type="match status" value="1"/>
</dbReference>
<dbReference type="GO" id="GO:0071555">
    <property type="term" value="P:cell wall organization"/>
    <property type="evidence" value="ECO:0007669"/>
    <property type="project" value="UniProtKB-UniRule"/>
</dbReference>
<proteinExistence type="predicted"/>
<keyword evidence="4 6" id="KW-0573">Peptidoglycan synthesis</keyword>
<comment type="pathway">
    <text evidence="1 6">Cell wall biogenesis; peptidoglycan biosynthesis.</text>
</comment>
<dbReference type="CDD" id="cd16913">
    <property type="entry name" value="YkuD_like"/>
    <property type="match status" value="1"/>
</dbReference>
<dbReference type="RefSeq" id="WP_090174666.1">
    <property type="nucleotide sequence ID" value="NZ_FMXR01000021.1"/>
</dbReference>
<dbReference type="STRING" id="1732.SAMN02910417_02477"/>
<evidence type="ECO:0000256" key="1">
    <source>
        <dbReference type="ARBA" id="ARBA00004752"/>
    </source>
</evidence>
<evidence type="ECO:0000256" key="4">
    <source>
        <dbReference type="ARBA" id="ARBA00022984"/>
    </source>
</evidence>
<keyword evidence="5 6" id="KW-0961">Cell wall biogenesis/degradation</keyword>
<feature type="region of interest" description="Disordered" evidence="7">
    <location>
        <begin position="167"/>
        <end position="196"/>
    </location>
</feature>
<name>A0A1G6CKK9_EUBOX</name>
<evidence type="ECO:0000256" key="3">
    <source>
        <dbReference type="ARBA" id="ARBA00022960"/>
    </source>
</evidence>
<dbReference type="InterPro" id="IPR013783">
    <property type="entry name" value="Ig-like_fold"/>
</dbReference>
<reference evidence="10 11" key="1">
    <citation type="submission" date="2016-10" db="EMBL/GenBank/DDBJ databases">
        <authorList>
            <person name="de Groot N.N."/>
        </authorList>
    </citation>
    <scope>NUCLEOTIDE SEQUENCE [LARGE SCALE GENOMIC DNA]</scope>
    <source>
        <strain evidence="10 11">DSM 3217</strain>
    </source>
</reference>
<dbReference type="AlphaFoldDB" id="A0A1G6CKK9"/>
<feature type="active site" description="Nucleophile" evidence="6">
    <location>
        <position position="133"/>
    </location>
</feature>
<feature type="signal peptide" evidence="8">
    <location>
        <begin position="1"/>
        <end position="32"/>
    </location>
</feature>
<evidence type="ECO:0000256" key="5">
    <source>
        <dbReference type="ARBA" id="ARBA00023316"/>
    </source>
</evidence>
<gene>
    <name evidence="10" type="ORF">SAMN02910417_02477</name>
</gene>
<evidence type="ECO:0000256" key="7">
    <source>
        <dbReference type="SAM" id="MobiDB-lite"/>
    </source>
</evidence>
<dbReference type="OrthoDB" id="177750at2"/>
<evidence type="ECO:0000256" key="8">
    <source>
        <dbReference type="SAM" id="SignalP"/>
    </source>
</evidence>
<sequence>MKKVKKLLMMLLAVCVLVTATSVAVPTTQAQAATKYYIKVNRTTNVVTVYNASTNKAVKAMTCSCGGSNTPLGTFYTKAKYRWKLLDGPSYGQYSTRITGSVLFHSVWYYSQSKNSQSTVQYNKLGTTASHGCVRLTVKDAKWIYDNCSVGTKVIIFAGSSSDDPLGKPETMKVSTASRTGWDPTDPDSANPYNKKQPKINLKKVARTINYGSTWKKLKNVIATSSTGSDITSDVVVKGKVNTNKLGTYKITYKVTDLLGHTTKKTIKIKVVDNKKAKITLSKTSVTKEYNSTYKVKSYMKATTVDGTNLKSKVVAYVKKPGASKYTKVTADTMILNKLGTYKIKFKVTNPHNKKKTTSKVISVKVKDTKAPILSGVVSAAEAKTGEAVNLLDGITAKKVSGKDMTSKILVYVSSDGGSTYSSALSTDEAKAYTFAEAGTYTIKYVVTNGVSNASTTKTTTYTVTDPE</sequence>
<dbReference type="EMBL" id="FMXR01000021">
    <property type="protein sequence ID" value="SDB33399.1"/>
    <property type="molecule type" value="Genomic_DNA"/>
</dbReference>
<dbReference type="Gene3D" id="2.60.40.10">
    <property type="entry name" value="Immunoglobulins"/>
    <property type="match status" value="2"/>
</dbReference>
<dbReference type="GO" id="GO:0005576">
    <property type="term" value="C:extracellular region"/>
    <property type="evidence" value="ECO:0007669"/>
    <property type="project" value="TreeGrafter"/>
</dbReference>
<feature type="chain" id="PRO_5011431908" evidence="8">
    <location>
        <begin position="33"/>
        <end position="468"/>
    </location>
</feature>
<dbReference type="GO" id="GO:0016740">
    <property type="term" value="F:transferase activity"/>
    <property type="evidence" value="ECO:0007669"/>
    <property type="project" value="UniProtKB-KW"/>
</dbReference>
<protein>
    <submittedName>
        <fullName evidence="10">L,D-transpeptidase catalytic domain</fullName>
    </submittedName>
</protein>
<dbReference type="PANTHER" id="PTHR30582">
    <property type="entry name" value="L,D-TRANSPEPTIDASE"/>
    <property type="match status" value="1"/>
</dbReference>
<feature type="domain" description="L,D-TPase catalytic" evidence="9">
    <location>
        <begin position="36"/>
        <end position="157"/>
    </location>
</feature>
<evidence type="ECO:0000259" key="9">
    <source>
        <dbReference type="PROSITE" id="PS52029"/>
    </source>
</evidence>
<dbReference type="Pfam" id="PF16403">
    <property type="entry name" value="Bact_surface_Ig-like"/>
    <property type="match status" value="1"/>
</dbReference>
<dbReference type="InterPro" id="IPR035986">
    <property type="entry name" value="PKD_dom_sf"/>
</dbReference>
<keyword evidence="11" id="KW-1185">Reference proteome</keyword>
<dbReference type="PROSITE" id="PS52029">
    <property type="entry name" value="LD_TPASE"/>
    <property type="match status" value="1"/>
</dbReference>
<dbReference type="GO" id="GO:0018104">
    <property type="term" value="P:peptidoglycan-protein cross-linking"/>
    <property type="evidence" value="ECO:0007669"/>
    <property type="project" value="TreeGrafter"/>
</dbReference>
<dbReference type="InterPro" id="IPR050979">
    <property type="entry name" value="LD-transpeptidase"/>
</dbReference>
<dbReference type="GO" id="GO:0008360">
    <property type="term" value="P:regulation of cell shape"/>
    <property type="evidence" value="ECO:0007669"/>
    <property type="project" value="UniProtKB-UniRule"/>
</dbReference>
<dbReference type="SUPFAM" id="SSF141523">
    <property type="entry name" value="L,D-transpeptidase catalytic domain-like"/>
    <property type="match status" value="1"/>
</dbReference>
<dbReference type="SUPFAM" id="SSF49299">
    <property type="entry name" value="PKD domain"/>
    <property type="match status" value="1"/>
</dbReference>